<dbReference type="RefSeq" id="XP_002905461.1">
    <property type="nucleotide sequence ID" value="XM_002905415.1"/>
</dbReference>
<dbReference type="HOGENOM" id="CLU_985054_0_0_1"/>
<dbReference type="InParanoid" id="D0N1X3"/>
<dbReference type="VEuPathDB" id="FungiDB:PITG_04732"/>
<sequence length="283" mass="31743">MGTLSRRAAARAQLRIGSARRKWLEYEQSGASVAERVFRPRTCRSLRAQPEKRENESSVKRAELPGILEQSRKAQSDAADTGFDVCVTASVAPKRVCAMKQTLSRFIKKNGEQCLLARNKDRCGKHPIIMDRKSIVAECNIVEEMSPQANTQSSLRLIAPSVIEPVEASNVKQQIDVLQKFVEADTEKNAKGKYIESTLKRDSMVIDQFERKMKEHGYKEWKAEYEPQEVKEKNEDKEKSSYDSAMVCAVLDALALAITYPSPPAETFPDPLVGPTNTLMSAF</sequence>
<feature type="region of interest" description="Disordered" evidence="1">
    <location>
        <begin position="46"/>
        <end position="73"/>
    </location>
</feature>
<keyword evidence="3" id="KW-1185">Reference proteome</keyword>
<dbReference type="EMBL" id="DS028123">
    <property type="protein sequence ID" value="EEY68302.1"/>
    <property type="molecule type" value="Genomic_DNA"/>
</dbReference>
<feature type="compositionally biased region" description="Basic and acidic residues" evidence="1">
    <location>
        <begin position="49"/>
        <end position="63"/>
    </location>
</feature>
<evidence type="ECO:0000256" key="1">
    <source>
        <dbReference type="SAM" id="MobiDB-lite"/>
    </source>
</evidence>
<reference evidence="3" key="1">
    <citation type="journal article" date="2009" name="Nature">
        <title>Genome sequence and analysis of the Irish potato famine pathogen Phytophthora infestans.</title>
        <authorList>
            <consortium name="The Broad Institute Genome Sequencing Platform"/>
            <person name="Haas B.J."/>
            <person name="Kamoun S."/>
            <person name="Zody M.C."/>
            <person name="Jiang R.H."/>
            <person name="Handsaker R.E."/>
            <person name="Cano L.M."/>
            <person name="Grabherr M."/>
            <person name="Kodira C.D."/>
            <person name="Raffaele S."/>
            <person name="Torto-Alalibo T."/>
            <person name="Bozkurt T.O."/>
            <person name="Ah-Fong A.M."/>
            <person name="Alvarado L."/>
            <person name="Anderson V.L."/>
            <person name="Armstrong M.R."/>
            <person name="Avrova A."/>
            <person name="Baxter L."/>
            <person name="Beynon J."/>
            <person name="Boevink P.C."/>
            <person name="Bollmann S.R."/>
            <person name="Bos J.I."/>
            <person name="Bulone V."/>
            <person name="Cai G."/>
            <person name="Cakir C."/>
            <person name="Carrington J.C."/>
            <person name="Chawner M."/>
            <person name="Conti L."/>
            <person name="Costanzo S."/>
            <person name="Ewan R."/>
            <person name="Fahlgren N."/>
            <person name="Fischbach M.A."/>
            <person name="Fugelstad J."/>
            <person name="Gilroy E.M."/>
            <person name="Gnerre S."/>
            <person name="Green P.J."/>
            <person name="Grenville-Briggs L.J."/>
            <person name="Griffith J."/>
            <person name="Grunwald N.J."/>
            <person name="Horn K."/>
            <person name="Horner N.R."/>
            <person name="Hu C.H."/>
            <person name="Huitema E."/>
            <person name="Jeong D.H."/>
            <person name="Jones A.M."/>
            <person name="Jones J.D."/>
            <person name="Jones R.W."/>
            <person name="Karlsson E.K."/>
            <person name="Kunjeti S.G."/>
            <person name="Lamour K."/>
            <person name="Liu Z."/>
            <person name="Ma L."/>
            <person name="Maclean D."/>
            <person name="Chibucos M.C."/>
            <person name="McDonald H."/>
            <person name="McWalters J."/>
            <person name="Meijer H.J."/>
            <person name="Morgan W."/>
            <person name="Morris P.F."/>
            <person name="Munro C.A."/>
            <person name="O'Neill K."/>
            <person name="Ospina-Giraldo M."/>
            <person name="Pinzon A."/>
            <person name="Pritchard L."/>
            <person name="Ramsahoye B."/>
            <person name="Ren Q."/>
            <person name="Restrepo S."/>
            <person name="Roy S."/>
            <person name="Sadanandom A."/>
            <person name="Savidor A."/>
            <person name="Schornack S."/>
            <person name="Schwartz D.C."/>
            <person name="Schumann U.D."/>
            <person name="Schwessinger B."/>
            <person name="Seyer L."/>
            <person name="Sharpe T."/>
            <person name="Silvar C."/>
            <person name="Song J."/>
            <person name="Studholme D.J."/>
            <person name="Sykes S."/>
            <person name="Thines M."/>
            <person name="van de Vondervoort P.J."/>
            <person name="Phuntumart V."/>
            <person name="Wawra S."/>
            <person name="Weide R."/>
            <person name="Win J."/>
            <person name="Young C."/>
            <person name="Zhou S."/>
            <person name="Fry W."/>
            <person name="Meyers B.C."/>
            <person name="van West P."/>
            <person name="Ristaino J."/>
            <person name="Govers F."/>
            <person name="Birch P.R."/>
            <person name="Whisson S.C."/>
            <person name="Judelson H.S."/>
            <person name="Nusbaum C."/>
        </authorList>
    </citation>
    <scope>NUCLEOTIDE SEQUENCE [LARGE SCALE GENOMIC DNA]</scope>
    <source>
        <strain evidence="3">T30-4</strain>
    </source>
</reference>
<accession>D0N1X3</accession>
<name>D0N1X3_PHYIT</name>
<proteinExistence type="predicted"/>
<organism evidence="2 3">
    <name type="scientific">Phytophthora infestans (strain T30-4)</name>
    <name type="common">Potato late blight agent</name>
    <dbReference type="NCBI Taxonomy" id="403677"/>
    <lineage>
        <taxon>Eukaryota</taxon>
        <taxon>Sar</taxon>
        <taxon>Stramenopiles</taxon>
        <taxon>Oomycota</taxon>
        <taxon>Peronosporomycetes</taxon>
        <taxon>Peronosporales</taxon>
        <taxon>Peronosporaceae</taxon>
        <taxon>Phytophthora</taxon>
    </lineage>
</organism>
<dbReference type="KEGG" id="pif:PITG_04732"/>
<evidence type="ECO:0000313" key="3">
    <source>
        <dbReference type="Proteomes" id="UP000006643"/>
    </source>
</evidence>
<dbReference type="GeneID" id="9475928"/>
<dbReference type="Proteomes" id="UP000006643">
    <property type="component" value="Unassembled WGS sequence"/>
</dbReference>
<gene>
    <name evidence="2" type="ORF">PITG_04732</name>
</gene>
<evidence type="ECO:0000313" key="2">
    <source>
        <dbReference type="EMBL" id="EEY68302.1"/>
    </source>
</evidence>
<protein>
    <submittedName>
        <fullName evidence="2">Uncharacterized protein</fullName>
    </submittedName>
</protein>
<dbReference type="AlphaFoldDB" id="D0N1X3"/>